<accession>A0AAV1I7Z9</accession>
<gene>
    <name evidence="2" type="ORF">CVIRNUC_005252</name>
</gene>
<comment type="caution">
    <text evidence="2">The sequence shown here is derived from an EMBL/GenBank/DDBJ whole genome shotgun (WGS) entry which is preliminary data.</text>
</comment>
<protein>
    <recommendedName>
        <fullName evidence="4">Extracellular protein</fullName>
    </recommendedName>
</protein>
<reference evidence="2 3" key="1">
    <citation type="submission" date="2023-10" db="EMBL/GenBank/DDBJ databases">
        <authorList>
            <person name="Maclean D."/>
            <person name="Macfadyen A."/>
        </authorList>
    </citation>
    <scope>NUCLEOTIDE SEQUENCE [LARGE SCALE GENOMIC DNA]</scope>
</reference>
<dbReference type="PANTHER" id="PTHR36896">
    <property type="entry name" value="OS01G0729500 PROTEIN"/>
    <property type="match status" value="1"/>
</dbReference>
<proteinExistence type="predicted"/>
<dbReference type="Proteomes" id="UP001314263">
    <property type="component" value="Unassembled WGS sequence"/>
</dbReference>
<evidence type="ECO:0008006" key="4">
    <source>
        <dbReference type="Google" id="ProtNLM"/>
    </source>
</evidence>
<evidence type="ECO:0000313" key="3">
    <source>
        <dbReference type="Proteomes" id="UP001314263"/>
    </source>
</evidence>
<evidence type="ECO:0000256" key="1">
    <source>
        <dbReference type="SAM" id="SignalP"/>
    </source>
</evidence>
<dbReference type="PANTHER" id="PTHR36896:SF2">
    <property type="entry name" value="OS01G0729500 PROTEIN"/>
    <property type="match status" value="1"/>
</dbReference>
<organism evidence="2 3">
    <name type="scientific">Coccomyxa viridis</name>
    <dbReference type="NCBI Taxonomy" id="1274662"/>
    <lineage>
        <taxon>Eukaryota</taxon>
        <taxon>Viridiplantae</taxon>
        <taxon>Chlorophyta</taxon>
        <taxon>core chlorophytes</taxon>
        <taxon>Trebouxiophyceae</taxon>
        <taxon>Trebouxiophyceae incertae sedis</taxon>
        <taxon>Coccomyxaceae</taxon>
        <taxon>Coccomyxa</taxon>
    </lineage>
</organism>
<name>A0AAV1I7Z9_9CHLO</name>
<sequence length="161" mass="16982">MSRMRAYIIGTLLLAVILQCPVHGQVTDKAEQNQITACSTLDGPACLVVKSCAYCRSRWGESKCISANQRSAMPADAYPCRNITPQPAASQCDNLEKLQCTESTSCSWCESAAVGNACYTKEDAKKLPGAIFSCTNTAALNVTSAASPEAGIEGLGIQPKA</sequence>
<evidence type="ECO:0000313" key="2">
    <source>
        <dbReference type="EMBL" id="CAK0781005.1"/>
    </source>
</evidence>
<feature type="chain" id="PRO_5043920261" description="Extracellular protein" evidence="1">
    <location>
        <begin position="25"/>
        <end position="161"/>
    </location>
</feature>
<keyword evidence="1" id="KW-0732">Signal</keyword>
<dbReference type="AlphaFoldDB" id="A0AAV1I7Z9"/>
<dbReference type="EMBL" id="CAUYUE010000006">
    <property type="protein sequence ID" value="CAK0781005.1"/>
    <property type="molecule type" value="Genomic_DNA"/>
</dbReference>
<keyword evidence="3" id="KW-1185">Reference proteome</keyword>
<feature type="signal peptide" evidence="1">
    <location>
        <begin position="1"/>
        <end position="24"/>
    </location>
</feature>